<dbReference type="InterPro" id="IPR011990">
    <property type="entry name" value="TPR-like_helical_dom_sf"/>
</dbReference>
<feature type="compositionally biased region" description="Basic and acidic residues" evidence="2">
    <location>
        <begin position="899"/>
        <end position="910"/>
    </location>
</feature>
<keyword evidence="5" id="KW-1185">Reference proteome</keyword>
<dbReference type="Pfam" id="PF12807">
    <property type="entry name" value="eIF3_p135"/>
    <property type="match status" value="1"/>
</dbReference>
<dbReference type="Proteomes" id="UP000237246">
    <property type="component" value="Unassembled WGS sequence"/>
</dbReference>
<dbReference type="InterPro" id="IPR025697">
    <property type="entry name" value="CLU_dom"/>
</dbReference>
<dbReference type="FunFam" id="1.25.40.10:FF:000088">
    <property type="entry name" value="Clustered mitochondria (CluA/CLU1) homolog"/>
    <property type="match status" value="1"/>
</dbReference>
<gene>
    <name evidence="4" type="ORF">CIB84_002788</name>
</gene>
<dbReference type="SUPFAM" id="SSF48452">
    <property type="entry name" value="TPR-like"/>
    <property type="match status" value="2"/>
</dbReference>
<dbReference type="EMBL" id="PPHD01003524">
    <property type="protein sequence ID" value="POI33460.1"/>
    <property type="molecule type" value="Genomic_DNA"/>
</dbReference>
<evidence type="ECO:0000256" key="1">
    <source>
        <dbReference type="ARBA" id="ARBA00022490"/>
    </source>
</evidence>
<dbReference type="GO" id="GO:0048312">
    <property type="term" value="P:intracellular distribution of mitochondria"/>
    <property type="evidence" value="ECO:0007669"/>
    <property type="project" value="TreeGrafter"/>
</dbReference>
<name>A0A2P4TAS1_BAMTH</name>
<evidence type="ECO:0000313" key="5">
    <source>
        <dbReference type="Proteomes" id="UP000237246"/>
    </source>
</evidence>
<sequence>MSNCFHSLIRVQRHPFERIATPFQVYSWTAPQAEHAMDCVRAEDAYTSRLGYEEHIPGQTRDWNEELQTTRELPRKNLPERLLRERAIFKVHSDFTAAATRGAMAVIDGNVMAINPSEETKMQMFIWNNIFFSLGFDVRDHYKDFGGDVAAYVAPTNDLNGVRTYNAVDVEGLYTLGTVVVDYRGYRVTAQSIIPGILEREQEQSVIYGSIDFGKTVVSHPKYLELLEKTSRPLKIQKHKVLNDKNEEVELCSSVECKGIIGNDGRHYILDLLRTFPPDLNFLPVEGEEMPEECKKMGFPKQHRHKLCCLRQELVDAFVEHRYLLFMKLAALQLMQQKANKQESSAALENGTSPENGTAESEKSESDDGKTDDNVTGLDQVKELAETIASDDGTVDPKSREVIRNACKAVGSISDTSFDIRFNPDIFSPGVRFPESSKEEVQDQKQLLKDAAAFLLSCQIPGLVKDCLDHTVLPMDGATLAEAMHQRGINMRYLGKVIHFITKTPGHAQLDHIFKIGISELITRSAKHIFKTYLQAPFPLSLPSTSESGDCDLLSFFWFLQILLKEYNFDNRHKPTFTEEDILNIFPVVKHVNPKASDAFHFFQSGQAKVQQGFLKEGCELINEALNLFNNVYGAMHVEICACLRLLARLNYIMGDYSEALSNQQKAVLMSERVLGIEHPNTIQEYMHLALYCFANSQLSTALNLLYRARYLMLLVFGEDHPEMALLDNNIGLVLHGVMEYDLSLRFLENALAISSKYHGSKSLKVALSHHLVARVYESKAEFRSALQHEKEGYTIYKNQLGEHHEKTKESSEYLKYLTQQAVALQRTMNEIYKNGSNANIVPLKFTAPNMTSVLEQLNIINGILFIPLSQKDLENLKAEVQRRQQLQESIKSGEQLEPEDRAGEEKEAEPSMPSAAIPLTQSPA</sequence>
<feature type="region of interest" description="Disordered" evidence="2">
    <location>
        <begin position="884"/>
        <end position="925"/>
    </location>
</feature>
<dbReference type="GO" id="GO:0005737">
    <property type="term" value="C:cytoplasm"/>
    <property type="evidence" value="ECO:0007669"/>
    <property type="project" value="TreeGrafter"/>
</dbReference>
<dbReference type="Gene3D" id="1.25.40.10">
    <property type="entry name" value="Tetratricopeptide repeat domain"/>
    <property type="match status" value="1"/>
</dbReference>
<dbReference type="PROSITE" id="PS51823">
    <property type="entry name" value="CLU"/>
    <property type="match status" value="1"/>
</dbReference>
<dbReference type="GO" id="GO:0003729">
    <property type="term" value="F:mRNA binding"/>
    <property type="evidence" value="ECO:0007669"/>
    <property type="project" value="TreeGrafter"/>
</dbReference>
<feature type="compositionally biased region" description="Basic and acidic residues" evidence="2">
    <location>
        <begin position="360"/>
        <end position="373"/>
    </location>
</feature>
<evidence type="ECO:0000313" key="4">
    <source>
        <dbReference type="EMBL" id="POI33460.1"/>
    </source>
</evidence>
<keyword evidence="1" id="KW-0963">Cytoplasm</keyword>
<dbReference type="PANTHER" id="PTHR12601:SF6">
    <property type="entry name" value="CLUSTERED MITOCHONDRIA PROTEIN HOMOLOG"/>
    <property type="match status" value="1"/>
</dbReference>
<evidence type="ECO:0000259" key="3">
    <source>
        <dbReference type="PROSITE" id="PS51823"/>
    </source>
</evidence>
<proteinExistence type="predicted"/>
<dbReference type="InterPro" id="IPR027523">
    <property type="entry name" value="CLU_prot"/>
</dbReference>
<feature type="region of interest" description="Disordered" evidence="2">
    <location>
        <begin position="343"/>
        <end position="375"/>
    </location>
</feature>
<dbReference type="Pfam" id="PF13424">
    <property type="entry name" value="TPR_12"/>
    <property type="match status" value="2"/>
</dbReference>
<dbReference type="Pfam" id="PF13236">
    <property type="entry name" value="CLU"/>
    <property type="match status" value="1"/>
</dbReference>
<dbReference type="OrthoDB" id="1414216at2759"/>
<protein>
    <recommendedName>
        <fullName evidence="3">Clu domain-containing protein</fullName>
    </recommendedName>
</protein>
<feature type="compositionally biased region" description="Polar residues" evidence="2">
    <location>
        <begin position="343"/>
        <end position="359"/>
    </location>
</feature>
<evidence type="ECO:0000256" key="2">
    <source>
        <dbReference type="SAM" id="MobiDB-lite"/>
    </source>
</evidence>
<organism evidence="4 5">
    <name type="scientific">Bambusicola thoracicus</name>
    <name type="common">Chinese bamboo-partridge</name>
    <name type="synonym">Perdix thoracica</name>
    <dbReference type="NCBI Taxonomy" id="9083"/>
    <lineage>
        <taxon>Eukaryota</taxon>
        <taxon>Metazoa</taxon>
        <taxon>Chordata</taxon>
        <taxon>Craniata</taxon>
        <taxon>Vertebrata</taxon>
        <taxon>Euteleostomi</taxon>
        <taxon>Archelosauria</taxon>
        <taxon>Archosauria</taxon>
        <taxon>Dinosauria</taxon>
        <taxon>Saurischia</taxon>
        <taxon>Theropoda</taxon>
        <taxon>Coelurosauria</taxon>
        <taxon>Aves</taxon>
        <taxon>Neognathae</taxon>
        <taxon>Galloanserae</taxon>
        <taxon>Galliformes</taxon>
        <taxon>Phasianidae</taxon>
        <taxon>Perdicinae</taxon>
        <taxon>Bambusicola</taxon>
    </lineage>
</organism>
<accession>A0A2P4TAS1</accession>
<feature type="domain" description="Clu" evidence="3">
    <location>
        <begin position="41"/>
        <end position="283"/>
    </location>
</feature>
<reference evidence="4 5" key="1">
    <citation type="submission" date="2018-01" db="EMBL/GenBank/DDBJ databases">
        <title>Comparison of the Chinese Bamboo Partridge and Red Junglefowl genome sequences highlights the importance of demography in genome evolution.</title>
        <authorList>
            <person name="Tiley G.P."/>
            <person name="Kimball R.T."/>
            <person name="Braun E.L."/>
            <person name="Burleigh J.G."/>
        </authorList>
    </citation>
    <scope>NUCLEOTIDE SEQUENCE [LARGE SCALE GENOMIC DNA]</scope>
    <source>
        <strain evidence="4">RTK389</strain>
        <tissue evidence="4">Blood</tissue>
    </source>
</reference>
<dbReference type="PANTHER" id="PTHR12601">
    <property type="entry name" value="EUKARYOTIC TRANSLATION INITIATION FACTOR 3 SUBUNIT EIF-3"/>
    <property type="match status" value="1"/>
</dbReference>
<feature type="compositionally biased region" description="Polar residues" evidence="2">
    <location>
        <begin position="884"/>
        <end position="893"/>
    </location>
</feature>
<dbReference type="InterPro" id="IPR033646">
    <property type="entry name" value="CLU-central"/>
</dbReference>
<comment type="caution">
    <text evidence="4">The sequence shown here is derived from an EMBL/GenBank/DDBJ whole genome shotgun (WGS) entry which is preliminary data.</text>
</comment>
<dbReference type="CDD" id="cd15466">
    <property type="entry name" value="CLU-central"/>
    <property type="match status" value="1"/>
</dbReference>
<dbReference type="AlphaFoldDB" id="A0A2P4TAS1"/>